<feature type="region of interest" description="Disordered" evidence="1">
    <location>
        <begin position="35"/>
        <end position="88"/>
    </location>
</feature>
<sequence length="88" mass="9367">MISIKSIGYFLVLFRNNIFMPDSDLSVKDKTVKYTPSGEDAEKDKNSGRGSGAPGGEDKGIARRRTSGDVGKGSGRRHGVFCAKGKTG</sequence>
<name>A0ABT2DW40_9ENTR</name>
<dbReference type="RefSeq" id="WP_258986340.1">
    <property type="nucleotide sequence ID" value="NZ_JALIGE010000066.1"/>
</dbReference>
<reference evidence="2 3" key="1">
    <citation type="submission" date="2022-04" db="EMBL/GenBank/DDBJ databases">
        <title>Proposal of a three novel species of Scandinavium, Scandinavium hiltneri, Scandinavium manionii, Scandinavium tedordense.</title>
        <authorList>
            <person name="Maddock D.W."/>
            <person name="Brady C.L."/>
            <person name="Denman S."/>
            <person name="Arnold D."/>
        </authorList>
    </citation>
    <scope>NUCLEOTIDE SEQUENCE [LARGE SCALE GENOMIC DNA]</scope>
    <source>
        <strain evidence="2 3">H11S7</strain>
    </source>
</reference>
<evidence type="ECO:0000256" key="1">
    <source>
        <dbReference type="SAM" id="MobiDB-lite"/>
    </source>
</evidence>
<proteinExistence type="predicted"/>
<dbReference type="EMBL" id="JALIGE010000066">
    <property type="protein sequence ID" value="MCS2159835.1"/>
    <property type="molecule type" value="Genomic_DNA"/>
</dbReference>
<protein>
    <submittedName>
        <fullName evidence="2">Uncharacterized protein</fullName>
    </submittedName>
</protein>
<accession>A0ABT2DW40</accession>
<gene>
    <name evidence="2" type="ORF">MUU47_01550</name>
</gene>
<comment type="caution">
    <text evidence="2">The sequence shown here is derived from an EMBL/GenBank/DDBJ whole genome shotgun (WGS) entry which is preliminary data.</text>
</comment>
<keyword evidence="3" id="KW-1185">Reference proteome</keyword>
<organism evidence="2 3">
    <name type="scientific">Scandinavium hiltneri</name>
    <dbReference type="NCBI Taxonomy" id="2926519"/>
    <lineage>
        <taxon>Bacteria</taxon>
        <taxon>Pseudomonadati</taxon>
        <taxon>Pseudomonadota</taxon>
        <taxon>Gammaproteobacteria</taxon>
        <taxon>Enterobacterales</taxon>
        <taxon>Enterobacteriaceae</taxon>
        <taxon>Scandinavium</taxon>
    </lineage>
</organism>
<evidence type="ECO:0000313" key="3">
    <source>
        <dbReference type="Proteomes" id="UP001205357"/>
    </source>
</evidence>
<dbReference type="Proteomes" id="UP001205357">
    <property type="component" value="Unassembled WGS sequence"/>
</dbReference>
<evidence type="ECO:0000313" key="2">
    <source>
        <dbReference type="EMBL" id="MCS2159835.1"/>
    </source>
</evidence>